<dbReference type="Gene3D" id="2.30.330.10">
    <property type="entry name" value="SpoA-like"/>
    <property type="match status" value="1"/>
</dbReference>
<dbReference type="InterPro" id="IPR012826">
    <property type="entry name" value="FliN"/>
</dbReference>
<dbReference type="PRINTS" id="PR00956">
    <property type="entry name" value="FLGMOTORFLIN"/>
</dbReference>
<reference evidence="10 11" key="1">
    <citation type="journal article" date="2014" name="Genome Announc.">
        <title>Draft genome sequences of eight enterohepatic helicobacter species isolated from both laboratory and wild rodents.</title>
        <authorList>
            <person name="Sheh A."/>
            <person name="Shen Z."/>
            <person name="Fox J.G."/>
        </authorList>
    </citation>
    <scope>NUCLEOTIDE SEQUENCE [LARGE SCALE GENOMIC DNA]</scope>
    <source>
        <strain evidence="10 11">ATCC 49310</strain>
    </source>
</reference>
<dbReference type="InterPro" id="IPR028976">
    <property type="entry name" value="CheC-like_sf"/>
</dbReference>
<comment type="function">
    <text evidence="8">FliM is one of three proteins (FliG, FliN, FliM) that forms the rotor-mounted switch complex (C ring), located at the base of the basal body. This complex interacts with the CheY and CheZ chemotaxis proteins, in addition to contacting components of the motor that determine the direction of flagellar rotation.</text>
</comment>
<feature type="domain" description="Flagellar motor switch protein FliN-like C-terminal" evidence="9">
    <location>
        <begin position="203"/>
        <end position="271"/>
    </location>
</feature>
<dbReference type="STRING" id="50960.LS81_00190"/>
<comment type="caution">
    <text evidence="10">The sequence shown here is derived from an EMBL/GenBank/DDBJ whole genome shotgun (WGS) entry which is preliminary data.</text>
</comment>
<keyword evidence="5" id="KW-0145">Chemotaxis</keyword>
<dbReference type="InterPro" id="IPR051469">
    <property type="entry name" value="FliN/MopA/SpaO"/>
</dbReference>
<dbReference type="PANTHER" id="PTHR43484:SF1">
    <property type="entry name" value="FLAGELLAR MOTOR SWITCH PROTEIN FLIN"/>
    <property type="match status" value="1"/>
</dbReference>
<keyword evidence="6" id="KW-0283">Flagellar rotation</keyword>
<dbReference type="SUPFAM" id="SSF101801">
    <property type="entry name" value="Surface presentation of antigens (SPOA)"/>
    <property type="match status" value="1"/>
</dbReference>
<accession>A0A4U8TIL9</accession>
<dbReference type="EMBL" id="JRPK02000009">
    <property type="protein sequence ID" value="TLD98607.1"/>
    <property type="molecule type" value="Genomic_DNA"/>
</dbReference>
<dbReference type="PANTHER" id="PTHR43484">
    <property type="match status" value="1"/>
</dbReference>
<keyword evidence="4" id="KW-1003">Cell membrane</keyword>
<dbReference type="InterPro" id="IPR036429">
    <property type="entry name" value="SpoA-like_sf"/>
</dbReference>
<evidence type="ECO:0000256" key="1">
    <source>
        <dbReference type="ARBA" id="ARBA00004413"/>
    </source>
</evidence>
<keyword evidence="10" id="KW-0966">Cell projection</keyword>
<protein>
    <recommendedName>
        <fullName evidence="3">Flagellar motor switch protein FliN</fullName>
    </recommendedName>
</protein>
<evidence type="ECO:0000259" key="9">
    <source>
        <dbReference type="Pfam" id="PF01052"/>
    </source>
</evidence>
<dbReference type="NCBIfam" id="TIGR02480">
    <property type="entry name" value="fliN"/>
    <property type="match status" value="1"/>
</dbReference>
<dbReference type="GO" id="GO:0071973">
    <property type="term" value="P:bacterial-type flagellum-dependent cell motility"/>
    <property type="evidence" value="ECO:0007669"/>
    <property type="project" value="InterPro"/>
</dbReference>
<comment type="similarity">
    <text evidence="2">Belongs to the FliN/MopA/SpaO family.</text>
</comment>
<keyword evidence="10" id="KW-0282">Flagellum</keyword>
<evidence type="ECO:0000256" key="2">
    <source>
        <dbReference type="ARBA" id="ARBA00009226"/>
    </source>
</evidence>
<dbReference type="GO" id="GO:0003774">
    <property type="term" value="F:cytoskeletal motor activity"/>
    <property type="evidence" value="ECO:0007669"/>
    <property type="project" value="InterPro"/>
</dbReference>
<keyword evidence="10" id="KW-0969">Cilium</keyword>
<dbReference type="SUPFAM" id="SSF103039">
    <property type="entry name" value="CheC-like"/>
    <property type="match status" value="1"/>
</dbReference>
<organism evidence="10 11">
    <name type="scientific">Helicobacter trogontum</name>
    <dbReference type="NCBI Taxonomy" id="50960"/>
    <lineage>
        <taxon>Bacteria</taxon>
        <taxon>Pseudomonadati</taxon>
        <taxon>Campylobacterota</taxon>
        <taxon>Epsilonproteobacteria</taxon>
        <taxon>Campylobacterales</taxon>
        <taxon>Helicobacteraceae</taxon>
        <taxon>Helicobacter</taxon>
    </lineage>
</organism>
<dbReference type="InterPro" id="IPR001172">
    <property type="entry name" value="FliN_T3SS_HrcQb"/>
</dbReference>
<name>A0A4U8TIL9_9HELI</name>
<comment type="subcellular location">
    <subcellularLocation>
        <location evidence="1">Cell membrane</location>
        <topology evidence="1">Peripheral membrane protein</topology>
        <orientation evidence="1">Cytoplasmic side</orientation>
    </subcellularLocation>
</comment>
<dbReference type="Pfam" id="PF01052">
    <property type="entry name" value="FliMN_C"/>
    <property type="match status" value="1"/>
</dbReference>
<keyword evidence="7" id="KW-0472">Membrane</keyword>
<sequence>MKDLAMNDFIELFIQEMVATIDGMMGRTAVITHTGDTEVSDGLLGTPFGKVVVNVSLGASQVSTLCFIMPENLATALPDLMMGGEGDTGKDVMDDDDKDGLKEVFQSITGALATALGGHEKLPHFSFSIADVSNVESGGSLSDFDTASRFDVSIDSVKSELIMLTKNDLLTHVPKDLKAPSSSAGTNKDVSLSDKEMRNIGMLLDIGLSVKVRIGQKRMLLKDVISMDIGSVVELNQLASDPLEILVNDKIIGKGEVVVVDGNFAIQITEIGTKKERLESLRG</sequence>
<dbReference type="NCBIfam" id="NF006272">
    <property type="entry name" value="PRK08432.1"/>
    <property type="match status" value="1"/>
</dbReference>
<dbReference type="InterPro" id="IPR001543">
    <property type="entry name" value="FliN-like_C"/>
</dbReference>
<evidence type="ECO:0000256" key="4">
    <source>
        <dbReference type="ARBA" id="ARBA00022475"/>
    </source>
</evidence>
<proteinExistence type="inferred from homology"/>
<dbReference type="GO" id="GO:0005886">
    <property type="term" value="C:plasma membrane"/>
    <property type="evidence" value="ECO:0007669"/>
    <property type="project" value="UniProtKB-SubCell"/>
</dbReference>
<evidence type="ECO:0000256" key="3">
    <source>
        <dbReference type="ARBA" id="ARBA00021897"/>
    </source>
</evidence>
<evidence type="ECO:0000313" key="11">
    <source>
        <dbReference type="Proteomes" id="UP000029861"/>
    </source>
</evidence>
<dbReference type="GO" id="GO:0009425">
    <property type="term" value="C:bacterial-type flagellum basal body"/>
    <property type="evidence" value="ECO:0007669"/>
    <property type="project" value="InterPro"/>
</dbReference>
<dbReference type="Proteomes" id="UP000029861">
    <property type="component" value="Unassembled WGS sequence"/>
</dbReference>
<evidence type="ECO:0000256" key="8">
    <source>
        <dbReference type="ARBA" id="ARBA00025044"/>
    </source>
</evidence>
<dbReference type="AlphaFoldDB" id="A0A4U8TIL9"/>
<evidence type="ECO:0000313" key="10">
    <source>
        <dbReference type="EMBL" id="TLD98607.1"/>
    </source>
</evidence>
<evidence type="ECO:0000256" key="6">
    <source>
        <dbReference type="ARBA" id="ARBA00022779"/>
    </source>
</evidence>
<evidence type="ECO:0000256" key="5">
    <source>
        <dbReference type="ARBA" id="ARBA00022500"/>
    </source>
</evidence>
<dbReference type="Gene3D" id="3.40.1550.10">
    <property type="entry name" value="CheC-like"/>
    <property type="match status" value="1"/>
</dbReference>
<evidence type="ECO:0000256" key="7">
    <source>
        <dbReference type="ARBA" id="ARBA00023136"/>
    </source>
</evidence>
<dbReference type="GO" id="GO:0006935">
    <property type="term" value="P:chemotaxis"/>
    <property type="evidence" value="ECO:0007669"/>
    <property type="project" value="UniProtKB-KW"/>
</dbReference>
<gene>
    <name evidence="10" type="primary">fliY</name>
    <name evidence="10" type="ORF">LS80_003955</name>
</gene>